<dbReference type="RefSeq" id="WP_166277880.1">
    <property type="nucleotide sequence ID" value="NZ_JAAFGS010000008.1"/>
</dbReference>
<keyword evidence="1" id="KW-0808">Transferase</keyword>
<dbReference type="InterPro" id="IPR050680">
    <property type="entry name" value="YpeA/RimI_acetyltransf"/>
</dbReference>
<proteinExistence type="predicted"/>
<dbReference type="EMBL" id="JAAFGS010000008">
    <property type="protein sequence ID" value="NGZ77468.1"/>
    <property type="molecule type" value="Genomic_DNA"/>
</dbReference>
<accession>A0ABX0F946</accession>
<evidence type="ECO:0000256" key="1">
    <source>
        <dbReference type="ARBA" id="ARBA00022679"/>
    </source>
</evidence>
<feature type="domain" description="N-acetyltransferase" evidence="3">
    <location>
        <begin position="9"/>
        <end position="166"/>
    </location>
</feature>
<dbReference type="PROSITE" id="PS51186">
    <property type="entry name" value="GNAT"/>
    <property type="match status" value="1"/>
</dbReference>
<dbReference type="InterPro" id="IPR016181">
    <property type="entry name" value="Acyl_CoA_acyltransferase"/>
</dbReference>
<keyword evidence="2" id="KW-0012">Acyltransferase</keyword>
<organism evidence="4 5">
    <name type="scientific">Saccharibacillus alkalitolerans</name>
    <dbReference type="NCBI Taxonomy" id="2705290"/>
    <lineage>
        <taxon>Bacteria</taxon>
        <taxon>Bacillati</taxon>
        <taxon>Bacillota</taxon>
        <taxon>Bacilli</taxon>
        <taxon>Bacillales</taxon>
        <taxon>Paenibacillaceae</taxon>
        <taxon>Saccharibacillus</taxon>
    </lineage>
</organism>
<gene>
    <name evidence="4" type="ORF">GYN08_19440</name>
</gene>
<comment type="caution">
    <text evidence="4">The sequence shown here is derived from an EMBL/GenBank/DDBJ whole genome shotgun (WGS) entry which is preliminary data.</text>
</comment>
<dbReference type="CDD" id="cd04301">
    <property type="entry name" value="NAT_SF"/>
    <property type="match status" value="1"/>
</dbReference>
<evidence type="ECO:0000256" key="2">
    <source>
        <dbReference type="ARBA" id="ARBA00023315"/>
    </source>
</evidence>
<reference evidence="4 5" key="1">
    <citation type="submission" date="2020-01" db="EMBL/GenBank/DDBJ databases">
        <title>Polyphasic characterisation and genomic insights into a novel alkali tolerant bacterium VR-M41.</title>
        <authorList>
            <person name="Vemuluri V.R."/>
        </authorList>
    </citation>
    <scope>NUCLEOTIDE SEQUENCE [LARGE SCALE GENOMIC DNA]</scope>
    <source>
        <strain evidence="4 5">VR-M41</strain>
    </source>
</reference>
<dbReference type="Gene3D" id="3.40.630.30">
    <property type="match status" value="1"/>
</dbReference>
<dbReference type="Pfam" id="PF00583">
    <property type="entry name" value="Acetyltransf_1"/>
    <property type="match status" value="1"/>
</dbReference>
<evidence type="ECO:0000313" key="5">
    <source>
        <dbReference type="Proteomes" id="UP000800303"/>
    </source>
</evidence>
<evidence type="ECO:0000259" key="3">
    <source>
        <dbReference type="PROSITE" id="PS51186"/>
    </source>
</evidence>
<dbReference type="PANTHER" id="PTHR43420">
    <property type="entry name" value="ACETYLTRANSFERASE"/>
    <property type="match status" value="1"/>
</dbReference>
<dbReference type="InterPro" id="IPR000182">
    <property type="entry name" value="GNAT_dom"/>
</dbReference>
<evidence type="ECO:0000313" key="4">
    <source>
        <dbReference type="EMBL" id="NGZ77468.1"/>
    </source>
</evidence>
<dbReference type="SUPFAM" id="SSF55729">
    <property type="entry name" value="Acyl-CoA N-acyltransferases (Nat)"/>
    <property type="match status" value="1"/>
</dbReference>
<protein>
    <submittedName>
        <fullName evidence="4">GNAT family N-acetyltransferase</fullName>
    </submittedName>
</protein>
<dbReference type="Proteomes" id="UP000800303">
    <property type="component" value="Unassembled WGS sequence"/>
</dbReference>
<sequence>MELTFSQVGTEREIAEVAKLAADIWREYYVSLITREQVDYMVDKYQSVPAITEQIEQQGCEYYLMRAEEVPVGYMAVKEEEGRLFLSKFYVHKEYRGRGYASRADAFLEELCLRRDLSRIWLTVNRDNASSIAVYEKKGFRVVREQVADIGGGFVMDDFVMEKEIAHRP</sequence>
<keyword evidence="5" id="KW-1185">Reference proteome</keyword>
<name>A0ABX0F946_9BACL</name>